<dbReference type="InterPro" id="IPR016181">
    <property type="entry name" value="Acyl_CoA_acyltransferase"/>
</dbReference>
<gene>
    <name evidence="4" type="ORF">NQZ67_16360</name>
</gene>
<sequence length="156" mass="17538">MEFMIRRAEHSDVEELVELRMALLQEVGGLTNKTEIETVSHANKMYYEKHLKSEEYISFVAESQGKLIATSGLIIINRPPYLHNLLGMDAYIMNVYTIPTYRGNGIATALLDSCIEFAKNNHVGRIILTASADGLPVYEKRGFKRKSSAMELVLNG</sequence>
<feature type="domain" description="N-acetyltransferase" evidence="3">
    <location>
        <begin position="3"/>
        <end position="156"/>
    </location>
</feature>
<evidence type="ECO:0000259" key="3">
    <source>
        <dbReference type="PROSITE" id="PS51186"/>
    </source>
</evidence>
<evidence type="ECO:0000313" key="4">
    <source>
        <dbReference type="EMBL" id="MCR2805462.1"/>
    </source>
</evidence>
<name>A0A9X2SBZ0_9BACL</name>
<dbReference type="AlphaFoldDB" id="A0A9X2SBZ0"/>
<protein>
    <submittedName>
        <fullName evidence="4">GNAT family N-acetyltransferase</fullName>
    </submittedName>
</protein>
<keyword evidence="1" id="KW-0808">Transferase</keyword>
<keyword evidence="2" id="KW-0012">Acyltransferase</keyword>
<dbReference type="PROSITE" id="PS51186">
    <property type="entry name" value="GNAT"/>
    <property type="match status" value="1"/>
</dbReference>
<dbReference type="RefSeq" id="WP_257447898.1">
    <property type="nucleotide sequence ID" value="NZ_JANIPJ010000011.1"/>
</dbReference>
<evidence type="ECO:0000313" key="5">
    <source>
        <dbReference type="Proteomes" id="UP001141950"/>
    </source>
</evidence>
<dbReference type="InterPro" id="IPR000182">
    <property type="entry name" value="GNAT_dom"/>
</dbReference>
<keyword evidence="5" id="KW-1185">Reference proteome</keyword>
<dbReference type="SUPFAM" id="SSF55729">
    <property type="entry name" value="Acyl-CoA N-acyltransferases (Nat)"/>
    <property type="match status" value="1"/>
</dbReference>
<dbReference type="CDD" id="cd04301">
    <property type="entry name" value="NAT_SF"/>
    <property type="match status" value="1"/>
</dbReference>
<accession>A0A9X2SBZ0</accession>
<comment type="caution">
    <text evidence="4">The sequence shown here is derived from an EMBL/GenBank/DDBJ whole genome shotgun (WGS) entry which is preliminary data.</text>
</comment>
<organism evidence="4 5">
    <name type="scientific">Paenibacillus soyae</name>
    <dbReference type="NCBI Taxonomy" id="2969249"/>
    <lineage>
        <taxon>Bacteria</taxon>
        <taxon>Bacillati</taxon>
        <taxon>Bacillota</taxon>
        <taxon>Bacilli</taxon>
        <taxon>Bacillales</taxon>
        <taxon>Paenibacillaceae</taxon>
        <taxon>Paenibacillus</taxon>
    </lineage>
</organism>
<dbReference type="InterPro" id="IPR050832">
    <property type="entry name" value="Bact_Acetyltransf"/>
</dbReference>
<dbReference type="Pfam" id="PF00583">
    <property type="entry name" value="Acetyltransf_1"/>
    <property type="match status" value="1"/>
</dbReference>
<evidence type="ECO:0000256" key="1">
    <source>
        <dbReference type="ARBA" id="ARBA00022679"/>
    </source>
</evidence>
<dbReference type="EMBL" id="JANIPJ010000011">
    <property type="protein sequence ID" value="MCR2805462.1"/>
    <property type="molecule type" value="Genomic_DNA"/>
</dbReference>
<dbReference type="Gene3D" id="3.40.630.30">
    <property type="match status" value="1"/>
</dbReference>
<proteinExistence type="predicted"/>
<dbReference type="Proteomes" id="UP001141950">
    <property type="component" value="Unassembled WGS sequence"/>
</dbReference>
<evidence type="ECO:0000256" key="2">
    <source>
        <dbReference type="ARBA" id="ARBA00023315"/>
    </source>
</evidence>
<dbReference type="GO" id="GO:0016747">
    <property type="term" value="F:acyltransferase activity, transferring groups other than amino-acyl groups"/>
    <property type="evidence" value="ECO:0007669"/>
    <property type="project" value="InterPro"/>
</dbReference>
<dbReference type="PANTHER" id="PTHR43877:SF1">
    <property type="entry name" value="ACETYLTRANSFERASE"/>
    <property type="match status" value="1"/>
</dbReference>
<dbReference type="PANTHER" id="PTHR43877">
    <property type="entry name" value="AMINOALKYLPHOSPHONATE N-ACETYLTRANSFERASE-RELATED-RELATED"/>
    <property type="match status" value="1"/>
</dbReference>
<reference evidence="4" key="1">
    <citation type="submission" date="2022-08" db="EMBL/GenBank/DDBJ databases">
        <title>The genomic sequence of strain Paenibacillus sp. SCIV0701.</title>
        <authorList>
            <person name="Zhao H."/>
        </authorList>
    </citation>
    <scope>NUCLEOTIDE SEQUENCE</scope>
    <source>
        <strain evidence="4">SCIV0701</strain>
    </source>
</reference>